<feature type="non-terminal residue" evidence="1">
    <location>
        <position position="237"/>
    </location>
</feature>
<dbReference type="EMBL" id="CAJVQC010056966">
    <property type="protein sequence ID" value="CAG8797063.1"/>
    <property type="molecule type" value="Genomic_DNA"/>
</dbReference>
<name>A0ACA9RJJ8_9GLOM</name>
<comment type="caution">
    <text evidence="1">The sequence shown here is derived from an EMBL/GenBank/DDBJ whole genome shotgun (WGS) entry which is preliminary data.</text>
</comment>
<accession>A0ACA9RJJ8</accession>
<proteinExistence type="predicted"/>
<feature type="non-terminal residue" evidence="1">
    <location>
        <position position="1"/>
    </location>
</feature>
<evidence type="ECO:0000313" key="1">
    <source>
        <dbReference type="EMBL" id="CAG8797063.1"/>
    </source>
</evidence>
<dbReference type="Proteomes" id="UP000789920">
    <property type="component" value="Unassembled WGS sequence"/>
</dbReference>
<gene>
    <name evidence="1" type="ORF">RPERSI_LOCUS20278</name>
</gene>
<keyword evidence="2" id="KW-1185">Reference proteome</keyword>
<reference evidence="1" key="1">
    <citation type="submission" date="2021-06" db="EMBL/GenBank/DDBJ databases">
        <authorList>
            <person name="Kallberg Y."/>
            <person name="Tangrot J."/>
            <person name="Rosling A."/>
        </authorList>
    </citation>
    <scope>NUCLEOTIDE SEQUENCE</scope>
    <source>
        <strain evidence="1">MA461A</strain>
    </source>
</reference>
<sequence length="237" mass="27243">LGVSRKVRGIVQQFLWFIRVLGRKFPTPFLRAGKPNCKVPRGARLSVIRYRPNSLRFRNCKGLNDRFPYSTAKRLTRQTWLGVVVVVVNTTRYILVRTVLARFSSRVIFDCGTGRSSQAQFDKINRRENHRENSDENTEPNDTPNNDQKVNNNDDSGNNENEEKKKLTESEAEEEGGNGENTEKNDNKARQIVKKLTARQGKPKARKYHSDRPATGAERVAHYRTQRNGCEHSLIIF</sequence>
<organism evidence="1 2">
    <name type="scientific">Racocetra persica</name>
    <dbReference type="NCBI Taxonomy" id="160502"/>
    <lineage>
        <taxon>Eukaryota</taxon>
        <taxon>Fungi</taxon>
        <taxon>Fungi incertae sedis</taxon>
        <taxon>Mucoromycota</taxon>
        <taxon>Glomeromycotina</taxon>
        <taxon>Glomeromycetes</taxon>
        <taxon>Diversisporales</taxon>
        <taxon>Gigasporaceae</taxon>
        <taxon>Racocetra</taxon>
    </lineage>
</organism>
<evidence type="ECO:0000313" key="2">
    <source>
        <dbReference type="Proteomes" id="UP000789920"/>
    </source>
</evidence>
<protein>
    <submittedName>
        <fullName evidence="1">36968_t:CDS:1</fullName>
    </submittedName>
</protein>